<dbReference type="AlphaFoldDB" id="E5XVB1"/>
<evidence type="ECO:0008006" key="4">
    <source>
        <dbReference type="Google" id="ProtNLM"/>
    </source>
</evidence>
<dbReference type="HOGENOM" id="CLU_086960_0_0_11"/>
<evidence type="ECO:0000313" key="3">
    <source>
        <dbReference type="Proteomes" id="UP000004816"/>
    </source>
</evidence>
<accession>E5XVB1</accession>
<dbReference type="EMBL" id="ACZI02000001">
    <property type="protein sequence ID" value="EFV11724.2"/>
    <property type="molecule type" value="Genomic_DNA"/>
</dbReference>
<reference evidence="2 3" key="1">
    <citation type="journal article" date="2011" name="Stand. Genomic Sci.">
        <title>High quality draft genome sequence of Segniliparus rugosus CDC 945(T)= (ATCC BAA-974(T)).</title>
        <authorList>
            <person name="Earl A.M."/>
            <person name="Desjardins C.A."/>
            <person name="Fitzgerald M.G."/>
            <person name="Arachchi H.M."/>
            <person name="Zeng Q."/>
            <person name="Mehta T."/>
            <person name="Griggs A."/>
            <person name="Birren B.W."/>
            <person name="Toney N.C."/>
            <person name="Carr J."/>
            <person name="Posey J."/>
            <person name="Butler W.R."/>
        </authorList>
    </citation>
    <scope>NUCLEOTIDE SEQUENCE [LARGE SCALE GENOMIC DNA]</scope>
    <source>
        <strain evidence="3">ATCC BAA-974 / DSM 45345 / CCUG 50838 / CIP 108380 / JCM 13579 / CDC 945</strain>
    </source>
</reference>
<protein>
    <recommendedName>
        <fullName evidence="4">DUF2334 domain-containing protein</fullName>
    </recommendedName>
</protein>
<dbReference type="GO" id="GO:0005975">
    <property type="term" value="P:carbohydrate metabolic process"/>
    <property type="evidence" value="ECO:0007669"/>
    <property type="project" value="InterPro"/>
</dbReference>
<organism evidence="2 3">
    <name type="scientific">Segniliparus rugosus (strain ATCC BAA-974 / DSM 45345 / CCUG 50838 / CIP 108380 / JCM 13579 / CDC 945)</name>
    <dbReference type="NCBI Taxonomy" id="679197"/>
    <lineage>
        <taxon>Bacteria</taxon>
        <taxon>Bacillati</taxon>
        <taxon>Actinomycetota</taxon>
        <taxon>Actinomycetes</taxon>
        <taxon>Mycobacteriales</taxon>
        <taxon>Segniliparaceae</taxon>
        <taxon>Segniliparus</taxon>
    </lineage>
</organism>
<dbReference type="SUPFAM" id="SSF88713">
    <property type="entry name" value="Glycoside hydrolase/deacetylase"/>
    <property type="match status" value="1"/>
</dbReference>
<proteinExistence type="predicted"/>
<dbReference type="OrthoDB" id="5242819at2"/>
<dbReference type="Pfam" id="PF10096">
    <property type="entry name" value="DUF2334"/>
    <property type="match status" value="1"/>
</dbReference>
<comment type="caution">
    <text evidence="2">The sequence shown here is derived from an EMBL/GenBank/DDBJ whole genome shotgun (WGS) entry which is preliminary data.</text>
</comment>
<evidence type="ECO:0000256" key="1">
    <source>
        <dbReference type="SAM" id="MobiDB-lite"/>
    </source>
</evidence>
<keyword evidence="3" id="KW-1185">Reference proteome</keyword>
<dbReference type="InterPro" id="IPR018763">
    <property type="entry name" value="DUF2334"/>
</dbReference>
<dbReference type="InterPro" id="IPR011330">
    <property type="entry name" value="Glyco_hydro/deAcase_b/a-brl"/>
</dbReference>
<gene>
    <name evidence="2" type="ORF">HMPREF9336_03433</name>
</gene>
<dbReference type="CDD" id="cd11374">
    <property type="entry name" value="CE4_u10"/>
    <property type="match status" value="1"/>
</dbReference>
<dbReference type="STRING" id="679197.HMPREF9336_03433"/>
<name>E5XVB1_SEGRC</name>
<dbReference type="Proteomes" id="UP000004816">
    <property type="component" value="Unassembled WGS sequence"/>
</dbReference>
<evidence type="ECO:0000313" key="2">
    <source>
        <dbReference type="EMBL" id="EFV11724.2"/>
    </source>
</evidence>
<feature type="region of interest" description="Disordered" evidence="1">
    <location>
        <begin position="1"/>
        <end position="27"/>
    </location>
</feature>
<sequence length="274" mass="29930">MDEEQEPPPPSNATEAPGPHEPESLGGSAELVVSMSGIRDVTLDRARAFAERLDAQGIPLSLLVAPKLPGKYKLAKDSATADWLRERRDRGDAVALHGYDQAATKRRKAEFAALPEYEARLRLVAADRMMDHLGLRTRLFAPPEWAASPGAQAVLSGLGFHQLIRADSILDVATQTVRPARLFAPRPKYESWQRRVVSFWAWRSDRRGELAQLAISGKHLDTQSVRGLFFEALDLALERGLRPVRYGIPAKEAGAAGPRPPHGAVLNSLVTGAA</sequence>
<dbReference type="eggNOG" id="COG3233">
    <property type="taxonomic scope" value="Bacteria"/>
</dbReference>
<dbReference type="Gene3D" id="3.20.20.370">
    <property type="entry name" value="Glycoside hydrolase/deacetylase"/>
    <property type="match status" value="1"/>
</dbReference>